<dbReference type="AlphaFoldDB" id="A0A318KJG2"/>
<dbReference type="EMBL" id="QJKH01000015">
    <property type="protein sequence ID" value="PXX76051.1"/>
    <property type="molecule type" value="Genomic_DNA"/>
</dbReference>
<gene>
    <name evidence="2" type="ORF">DES51_11528</name>
</gene>
<dbReference type="InterPro" id="IPR005151">
    <property type="entry name" value="Tail-specific_protease"/>
</dbReference>
<accession>A0A318KJG2</accession>
<comment type="caution">
    <text evidence="2">The sequence shown here is derived from an EMBL/GenBank/DDBJ whole genome shotgun (WGS) entry which is preliminary data.</text>
</comment>
<dbReference type="Pfam" id="PF03572">
    <property type="entry name" value="Peptidase_S41"/>
    <property type="match status" value="1"/>
</dbReference>
<dbReference type="SUPFAM" id="SSF52096">
    <property type="entry name" value="ClpP/crotonase"/>
    <property type="match status" value="1"/>
</dbReference>
<dbReference type="STRING" id="1034346.GCA_000313565_03080"/>
<dbReference type="GO" id="GO:0008236">
    <property type="term" value="F:serine-type peptidase activity"/>
    <property type="evidence" value="ECO:0007669"/>
    <property type="project" value="InterPro"/>
</dbReference>
<sequence length="480" mass="54909">MRKFIIGVLIVLMAAGCSTENKQWSDDFNMYLSQFNNDHEGLNKPTVDFQQYQTFDRGEYVSYDEYLSYFYNGEIPRTAITMEAAREDIEFYFQMLRQFYGGYLHFGGDERFEQAKAECLSYLNETGLIEINKLVLIMLTATNFVKDNHFTIGNKRSNAASKYFSNEELSFYKKDNKIYDAKGRQVTAVDQDQAAENYFYLSLDDEGQVCWHFGLLLKQYPQPSYVLTYDTGEQEPISVDYVYLKNTPAYTESVLEGVPIVQIGEMFTEYGENRKLADQFLNSAELLSKSDAAILDIRNNNGGNGLLPLKWIERYVGQRVGLNSSGIMIYDGDLEINDHLLADDSQKMSEIIDYFNATPIGKGIYQKNNCHNETVANDRVLFVLMNGYSASAAEYMIDALHNVENVIFVGTSSAGCLQSDNGNVLVLPNSKIKVAFGNSWSEYDPEYYQEFEGFQPDLWINSIHLEEIILKFIKNNQQTD</sequence>
<feature type="domain" description="Tail specific protease" evidence="1">
    <location>
        <begin position="273"/>
        <end position="423"/>
    </location>
</feature>
<name>A0A318KJG2_9FIRM</name>
<dbReference type="GO" id="GO:0006508">
    <property type="term" value="P:proteolysis"/>
    <property type="evidence" value="ECO:0007669"/>
    <property type="project" value="InterPro"/>
</dbReference>
<protein>
    <submittedName>
        <fullName evidence="2">Peptidase S41-like protein</fullName>
    </submittedName>
</protein>
<dbReference type="InterPro" id="IPR029045">
    <property type="entry name" value="ClpP/crotonase-like_dom_sf"/>
</dbReference>
<dbReference type="Gene3D" id="3.90.226.10">
    <property type="entry name" value="2-enoyl-CoA Hydratase, Chain A, domain 1"/>
    <property type="match status" value="1"/>
</dbReference>
<organism evidence="2 3">
    <name type="scientific">Dielma fastidiosa</name>
    <dbReference type="NCBI Taxonomy" id="1034346"/>
    <lineage>
        <taxon>Bacteria</taxon>
        <taxon>Bacillati</taxon>
        <taxon>Bacillota</taxon>
        <taxon>Erysipelotrichia</taxon>
        <taxon>Erysipelotrichales</taxon>
        <taxon>Erysipelotrichaceae</taxon>
        <taxon>Dielma</taxon>
    </lineage>
</organism>
<proteinExistence type="predicted"/>
<evidence type="ECO:0000313" key="2">
    <source>
        <dbReference type="EMBL" id="PXX76051.1"/>
    </source>
</evidence>
<reference evidence="2 3" key="1">
    <citation type="submission" date="2018-05" db="EMBL/GenBank/DDBJ databases">
        <title>Genomic Encyclopedia of Type Strains, Phase IV (KMG-IV): sequencing the most valuable type-strain genomes for metagenomic binning, comparative biology and taxonomic classification.</title>
        <authorList>
            <person name="Goeker M."/>
        </authorList>
    </citation>
    <scope>NUCLEOTIDE SEQUENCE [LARGE SCALE GENOMIC DNA]</scope>
    <source>
        <strain evidence="2 3">JC118</strain>
    </source>
</reference>
<dbReference type="PROSITE" id="PS51257">
    <property type="entry name" value="PROKAR_LIPOPROTEIN"/>
    <property type="match status" value="1"/>
</dbReference>
<dbReference type="OrthoDB" id="1708078at2"/>
<keyword evidence="3" id="KW-1185">Reference proteome</keyword>
<dbReference type="Proteomes" id="UP000247612">
    <property type="component" value="Unassembled WGS sequence"/>
</dbReference>
<evidence type="ECO:0000313" key="3">
    <source>
        <dbReference type="Proteomes" id="UP000247612"/>
    </source>
</evidence>
<evidence type="ECO:0000259" key="1">
    <source>
        <dbReference type="Pfam" id="PF03572"/>
    </source>
</evidence>
<dbReference type="RefSeq" id="WP_022939356.1">
    <property type="nucleotide sequence ID" value="NZ_CABKRQ010000009.1"/>
</dbReference>